<reference evidence="3" key="1">
    <citation type="journal article" date="2017" name="Nat. Commun.">
        <title>The asparagus genome sheds light on the origin and evolution of a young Y chromosome.</title>
        <authorList>
            <person name="Harkess A."/>
            <person name="Zhou J."/>
            <person name="Xu C."/>
            <person name="Bowers J.E."/>
            <person name="Van der Hulst R."/>
            <person name="Ayyampalayam S."/>
            <person name="Mercati F."/>
            <person name="Riccardi P."/>
            <person name="McKain M.R."/>
            <person name="Kakrana A."/>
            <person name="Tang H."/>
            <person name="Ray J."/>
            <person name="Groenendijk J."/>
            <person name="Arikit S."/>
            <person name="Mathioni S.M."/>
            <person name="Nakano M."/>
            <person name="Shan H."/>
            <person name="Telgmann-Rauber A."/>
            <person name="Kanno A."/>
            <person name="Yue Z."/>
            <person name="Chen H."/>
            <person name="Li W."/>
            <person name="Chen Y."/>
            <person name="Xu X."/>
            <person name="Zhang Y."/>
            <person name="Luo S."/>
            <person name="Chen H."/>
            <person name="Gao J."/>
            <person name="Mao Z."/>
            <person name="Pires J.C."/>
            <person name="Luo M."/>
            <person name="Kudrna D."/>
            <person name="Wing R.A."/>
            <person name="Meyers B.C."/>
            <person name="Yi K."/>
            <person name="Kong H."/>
            <person name="Lavrijsen P."/>
            <person name="Sunseri F."/>
            <person name="Falavigna A."/>
            <person name="Ye Y."/>
            <person name="Leebens-Mack J.H."/>
            <person name="Chen G."/>
        </authorList>
    </citation>
    <scope>NUCLEOTIDE SEQUENCE [LARGE SCALE GENOMIC DNA]</scope>
    <source>
        <strain evidence="3">cv. DH0086</strain>
    </source>
</reference>
<evidence type="ECO:0000313" key="2">
    <source>
        <dbReference type="EMBL" id="ONK65756.1"/>
    </source>
</evidence>
<feature type="region of interest" description="Disordered" evidence="1">
    <location>
        <begin position="128"/>
        <end position="151"/>
    </location>
</feature>
<sequence>MGGACVAVFFGSGGGKAVEAWRCGGHAWLMPPVLSGLMPCASTGDHRACGHAHAAAREGWQVRTVACPMRREPGLLVVAFLRSAIRSVRSPFDGASRSAGISDLPSVAVESSQLAGHLLLWAITPVPSSPPPSPPRPPSPSTSSSPFVVPSSPPPQLANVLSESGLEIFKNAGKTSLVNVIATGGYSEDMIPIPTGENGVTRASISIDLQRDGSLGSKAIILQIDNKSQQVLVSALRHSLQVLLLL</sequence>
<dbReference type="Gramene" id="ONK65756">
    <property type="protein sequence ID" value="ONK65756"/>
    <property type="gene ID" value="A4U43_C06F620"/>
</dbReference>
<dbReference type="EMBL" id="CM007386">
    <property type="protein sequence ID" value="ONK65756.1"/>
    <property type="molecule type" value="Genomic_DNA"/>
</dbReference>
<accession>A0A5P1EIN5</accession>
<proteinExistence type="predicted"/>
<keyword evidence="3" id="KW-1185">Reference proteome</keyword>
<dbReference type="AlphaFoldDB" id="A0A5P1EIN5"/>
<gene>
    <name evidence="2" type="ORF">A4U43_C06F620</name>
</gene>
<name>A0A5P1EIN5_ASPOF</name>
<evidence type="ECO:0000313" key="3">
    <source>
        <dbReference type="Proteomes" id="UP000243459"/>
    </source>
</evidence>
<feature type="compositionally biased region" description="Pro residues" evidence="1">
    <location>
        <begin position="128"/>
        <end position="140"/>
    </location>
</feature>
<evidence type="ECO:0000256" key="1">
    <source>
        <dbReference type="SAM" id="MobiDB-lite"/>
    </source>
</evidence>
<organism evidence="2 3">
    <name type="scientific">Asparagus officinalis</name>
    <name type="common">Garden asparagus</name>
    <dbReference type="NCBI Taxonomy" id="4686"/>
    <lineage>
        <taxon>Eukaryota</taxon>
        <taxon>Viridiplantae</taxon>
        <taxon>Streptophyta</taxon>
        <taxon>Embryophyta</taxon>
        <taxon>Tracheophyta</taxon>
        <taxon>Spermatophyta</taxon>
        <taxon>Magnoliopsida</taxon>
        <taxon>Liliopsida</taxon>
        <taxon>Asparagales</taxon>
        <taxon>Asparagaceae</taxon>
        <taxon>Asparagoideae</taxon>
        <taxon>Asparagus</taxon>
    </lineage>
</organism>
<protein>
    <submittedName>
        <fullName evidence="2">Uncharacterized protein</fullName>
    </submittedName>
</protein>
<feature type="compositionally biased region" description="Low complexity" evidence="1">
    <location>
        <begin position="141"/>
        <end position="150"/>
    </location>
</feature>
<dbReference type="Proteomes" id="UP000243459">
    <property type="component" value="Chromosome 6"/>
</dbReference>